<dbReference type="OrthoDB" id="6424451at2759"/>
<protein>
    <submittedName>
        <fullName evidence="3">Heme binding protein 2</fullName>
    </submittedName>
</protein>
<evidence type="ECO:0000256" key="1">
    <source>
        <dbReference type="ARBA" id="ARBA00009817"/>
    </source>
</evidence>
<feature type="region of interest" description="Disordered" evidence="2">
    <location>
        <begin position="144"/>
        <end position="168"/>
    </location>
</feature>
<evidence type="ECO:0000256" key="2">
    <source>
        <dbReference type="SAM" id="MobiDB-lite"/>
    </source>
</evidence>
<comment type="similarity">
    <text evidence="1">Belongs to the HEBP family.</text>
</comment>
<sequence>MTAPVLARVQSGNVTVGFYNPYKYQGPTGSAAPAPTDPSVYIQQLPSLEVYVLSYGGLTSSATQKQKRDELAAALKAAKLPFDSSTWFTAGYDAPYQLLNRHNEVMIPATPVAPAAPATAPAKAVPAAAAKASPVAAAAKAATASPAAKPALTSPVAKPAAAGRKLKL</sequence>
<evidence type="ECO:0000313" key="4">
    <source>
        <dbReference type="Proteomes" id="UP000054498"/>
    </source>
</evidence>
<reference evidence="3 4" key="1">
    <citation type="journal article" date="2013" name="BMC Genomics">
        <title>Reconstruction of the lipid metabolism for the microalga Monoraphidium neglectum from its genome sequence reveals characteristics suitable for biofuel production.</title>
        <authorList>
            <person name="Bogen C."/>
            <person name="Al-Dilaimi A."/>
            <person name="Albersmeier A."/>
            <person name="Wichmann J."/>
            <person name="Grundmann M."/>
            <person name="Rupp O."/>
            <person name="Lauersen K.J."/>
            <person name="Blifernez-Klassen O."/>
            <person name="Kalinowski J."/>
            <person name="Goesmann A."/>
            <person name="Mussgnug J.H."/>
            <person name="Kruse O."/>
        </authorList>
    </citation>
    <scope>NUCLEOTIDE SEQUENCE [LARGE SCALE GENOMIC DNA]</scope>
    <source>
        <strain evidence="3 4">SAG 48.87</strain>
    </source>
</reference>
<dbReference type="InterPro" id="IPR006917">
    <property type="entry name" value="SOUL_heme-bd"/>
</dbReference>
<dbReference type="Gene3D" id="3.20.80.10">
    <property type="entry name" value="Regulatory factor, effector binding domain"/>
    <property type="match status" value="1"/>
</dbReference>
<dbReference type="Pfam" id="PF04832">
    <property type="entry name" value="SOUL"/>
    <property type="match status" value="1"/>
</dbReference>
<dbReference type="KEGG" id="mng:MNEG_9988"/>
<proteinExistence type="inferred from homology"/>
<accession>A0A0D2JEH2</accession>
<gene>
    <name evidence="3" type="ORF">MNEG_9988</name>
</gene>
<dbReference type="EMBL" id="KK102357">
    <property type="protein sequence ID" value="KIY97972.1"/>
    <property type="molecule type" value="Genomic_DNA"/>
</dbReference>
<dbReference type="AlphaFoldDB" id="A0A0D2JEH2"/>
<dbReference type="Proteomes" id="UP000054498">
    <property type="component" value="Unassembled WGS sequence"/>
</dbReference>
<organism evidence="3 4">
    <name type="scientific">Monoraphidium neglectum</name>
    <dbReference type="NCBI Taxonomy" id="145388"/>
    <lineage>
        <taxon>Eukaryota</taxon>
        <taxon>Viridiplantae</taxon>
        <taxon>Chlorophyta</taxon>
        <taxon>core chlorophytes</taxon>
        <taxon>Chlorophyceae</taxon>
        <taxon>CS clade</taxon>
        <taxon>Sphaeropleales</taxon>
        <taxon>Selenastraceae</taxon>
        <taxon>Monoraphidium</taxon>
    </lineage>
</organism>
<name>A0A0D2JEH2_9CHLO</name>
<dbReference type="SUPFAM" id="SSF55136">
    <property type="entry name" value="Probable bacterial effector-binding domain"/>
    <property type="match status" value="1"/>
</dbReference>
<dbReference type="PANTHER" id="PTHR11220">
    <property type="entry name" value="HEME-BINDING PROTEIN-RELATED"/>
    <property type="match status" value="1"/>
</dbReference>
<keyword evidence="4" id="KW-1185">Reference proteome</keyword>
<dbReference type="RefSeq" id="XP_013896992.1">
    <property type="nucleotide sequence ID" value="XM_014041538.1"/>
</dbReference>
<dbReference type="PANTHER" id="PTHR11220:SF1">
    <property type="entry name" value="HEME-BINDING PROTEIN 2"/>
    <property type="match status" value="1"/>
</dbReference>
<dbReference type="GeneID" id="25742863"/>
<dbReference type="InterPro" id="IPR011256">
    <property type="entry name" value="Reg_factor_effector_dom_sf"/>
</dbReference>
<evidence type="ECO:0000313" key="3">
    <source>
        <dbReference type="EMBL" id="KIY97972.1"/>
    </source>
</evidence>